<dbReference type="InterPro" id="IPR027417">
    <property type="entry name" value="P-loop_NTPase"/>
</dbReference>
<dbReference type="EMBL" id="HE573026">
    <property type="protein sequence ID" value="CCC51384.1"/>
    <property type="molecule type" value="Genomic_DNA"/>
</dbReference>
<evidence type="ECO:0000256" key="3">
    <source>
        <dbReference type="ARBA" id="ARBA00022777"/>
    </source>
</evidence>
<evidence type="ECO:0000313" key="5">
    <source>
        <dbReference type="EMBL" id="CCC51384.1"/>
    </source>
</evidence>
<dbReference type="SUPFAM" id="SSF52540">
    <property type="entry name" value="P-loop containing nucleoside triphosphate hydrolases"/>
    <property type="match status" value="1"/>
</dbReference>
<evidence type="ECO:0000256" key="1">
    <source>
        <dbReference type="ARBA" id="ARBA00022679"/>
    </source>
</evidence>
<dbReference type="InterPro" id="IPR000850">
    <property type="entry name" value="Adenylat/UMP-CMP_kin"/>
</dbReference>
<dbReference type="GO" id="GO:0004017">
    <property type="term" value="F:AMP kinase activity"/>
    <property type="evidence" value="ECO:0007669"/>
    <property type="project" value="InterPro"/>
</dbReference>
<accession>G0U681</accession>
<reference evidence="5" key="1">
    <citation type="journal article" date="2012" name="Proc. Natl. Acad. Sci. U.S.A.">
        <title>Antigenic diversity is generated by distinct evolutionary mechanisms in African trypanosome species.</title>
        <authorList>
            <person name="Jackson A.P."/>
            <person name="Berry A."/>
            <person name="Aslett M."/>
            <person name="Allison H.C."/>
            <person name="Burton P."/>
            <person name="Vavrova-Anderson J."/>
            <person name="Brown R."/>
            <person name="Browne H."/>
            <person name="Corton N."/>
            <person name="Hauser H."/>
            <person name="Gamble J."/>
            <person name="Gilderthorp R."/>
            <person name="Marcello L."/>
            <person name="McQuillan J."/>
            <person name="Otto T.D."/>
            <person name="Quail M.A."/>
            <person name="Sanders M.J."/>
            <person name="van Tonder A."/>
            <person name="Ginger M.L."/>
            <person name="Field M.C."/>
            <person name="Barry J.D."/>
            <person name="Hertz-Fowler C."/>
            <person name="Berriman M."/>
        </authorList>
    </citation>
    <scope>NUCLEOTIDE SEQUENCE</scope>
    <source>
        <strain evidence="5">Y486</strain>
    </source>
</reference>
<dbReference type="InterPro" id="IPR033690">
    <property type="entry name" value="Adenylat_kinase_CS"/>
</dbReference>
<dbReference type="CDD" id="cd01428">
    <property type="entry name" value="ADK"/>
    <property type="match status" value="1"/>
</dbReference>
<dbReference type="PRINTS" id="PR00094">
    <property type="entry name" value="ADENYLTKNASE"/>
</dbReference>
<dbReference type="NCBIfam" id="TIGR01351">
    <property type="entry name" value="adk"/>
    <property type="match status" value="1"/>
</dbReference>
<dbReference type="AlphaFoldDB" id="G0U681"/>
<dbReference type="HAMAP" id="MF_00235">
    <property type="entry name" value="Adenylate_kinase_Adk"/>
    <property type="match status" value="1"/>
</dbReference>
<dbReference type="Pfam" id="PF00406">
    <property type="entry name" value="ADK"/>
    <property type="match status" value="1"/>
</dbReference>
<comment type="similarity">
    <text evidence="4">Belongs to the adenylate kinase family.</text>
</comment>
<dbReference type="GO" id="GO:0005524">
    <property type="term" value="F:ATP binding"/>
    <property type="evidence" value="ECO:0007669"/>
    <property type="project" value="InterPro"/>
</dbReference>
<dbReference type="OMA" id="TIAHFST"/>
<dbReference type="PROSITE" id="PS00113">
    <property type="entry name" value="ADENYLATE_KINASE"/>
    <property type="match status" value="1"/>
</dbReference>
<organism evidence="5">
    <name type="scientific">Trypanosoma vivax (strain Y486)</name>
    <dbReference type="NCBI Taxonomy" id="1055687"/>
    <lineage>
        <taxon>Eukaryota</taxon>
        <taxon>Discoba</taxon>
        <taxon>Euglenozoa</taxon>
        <taxon>Kinetoplastea</taxon>
        <taxon>Metakinetoplastina</taxon>
        <taxon>Trypanosomatida</taxon>
        <taxon>Trypanosomatidae</taxon>
        <taxon>Trypanosoma</taxon>
        <taxon>Duttonella</taxon>
    </lineage>
</organism>
<dbReference type="PANTHER" id="PTHR23359">
    <property type="entry name" value="NUCLEOTIDE KINASE"/>
    <property type="match status" value="1"/>
</dbReference>
<dbReference type="VEuPathDB" id="TriTrypDB:TvY486_1004350"/>
<dbReference type="InterPro" id="IPR006259">
    <property type="entry name" value="Adenyl_kin_sub"/>
</dbReference>
<name>G0U681_TRYVY</name>
<dbReference type="Gene3D" id="3.40.50.300">
    <property type="entry name" value="P-loop containing nucleotide triphosphate hydrolases"/>
    <property type="match status" value="1"/>
</dbReference>
<keyword evidence="2" id="KW-0547">Nucleotide-binding</keyword>
<sequence length="216" mass="24821">MGLHLLVFGAPGCGKGTASEHLVRDYGLVHISTGGLLRDEVLRGSELGRQVEMIMSEGNLIPDELITRIVTERLRRPDIREKGVLLDGFPRTPKQAEKLSASGFEVDALIYLHVDHDKLAERCLLRRLDPVTGRIYNLKNNPPPPEVLDRLLIRSDDTREKHRRRMEIYNRQKDLIMQFYRGKVLEVDANPPFPVVYKEICARVNHLRDLKRESKL</sequence>
<evidence type="ECO:0000256" key="4">
    <source>
        <dbReference type="RuleBase" id="RU003330"/>
    </source>
</evidence>
<proteinExistence type="inferred from homology"/>
<keyword evidence="1 4" id="KW-0808">Transferase</keyword>
<evidence type="ECO:0000256" key="2">
    <source>
        <dbReference type="ARBA" id="ARBA00022741"/>
    </source>
</evidence>
<gene>
    <name evidence="5" type="ORF">TVY486_1004350</name>
</gene>
<protein>
    <submittedName>
        <fullName evidence="5">Putative adenylate kinase</fullName>
    </submittedName>
</protein>
<keyword evidence="3 4" id="KW-0418">Kinase</keyword>